<organism evidence="1">
    <name type="scientific">marine metagenome</name>
    <dbReference type="NCBI Taxonomy" id="408172"/>
    <lineage>
        <taxon>unclassified sequences</taxon>
        <taxon>metagenomes</taxon>
        <taxon>ecological metagenomes</taxon>
    </lineage>
</organism>
<dbReference type="EMBL" id="UINC01155804">
    <property type="protein sequence ID" value="SVD51870.1"/>
    <property type="molecule type" value="Genomic_DNA"/>
</dbReference>
<sequence>MDEIIEFVDENEHVQFFVSLDYVDVEPSYYDCQEWGALYSELGEYGN</sequence>
<accession>A0A382VZP9</accession>
<evidence type="ECO:0000313" key="1">
    <source>
        <dbReference type="EMBL" id="SVD51870.1"/>
    </source>
</evidence>
<name>A0A382VZP9_9ZZZZ</name>
<protein>
    <submittedName>
        <fullName evidence="1">Uncharacterized protein</fullName>
    </submittedName>
</protein>
<feature type="non-terminal residue" evidence="1">
    <location>
        <position position="47"/>
    </location>
</feature>
<dbReference type="AlphaFoldDB" id="A0A382VZP9"/>
<gene>
    <name evidence="1" type="ORF">METZ01_LOCUS404724</name>
</gene>
<reference evidence="1" key="1">
    <citation type="submission" date="2018-05" db="EMBL/GenBank/DDBJ databases">
        <authorList>
            <person name="Lanie J.A."/>
            <person name="Ng W.-L."/>
            <person name="Kazmierczak K.M."/>
            <person name="Andrzejewski T.M."/>
            <person name="Davidsen T.M."/>
            <person name="Wayne K.J."/>
            <person name="Tettelin H."/>
            <person name="Glass J.I."/>
            <person name="Rusch D."/>
            <person name="Podicherti R."/>
            <person name="Tsui H.-C.T."/>
            <person name="Winkler M.E."/>
        </authorList>
    </citation>
    <scope>NUCLEOTIDE SEQUENCE</scope>
</reference>
<proteinExistence type="predicted"/>